<comment type="caution">
    <text evidence="2">The sequence shown here is derived from an EMBL/GenBank/DDBJ whole genome shotgun (WGS) entry which is preliminary data.</text>
</comment>
<sequence length="550" mass="60952">MPENVKHDTPSRIDPIILTLNLILKNSTKPITLYTPDSFVKPKQIYQSGFLLIDPDTGKYTEPGMVICGLRAMKPITVNPNTDLFTLHPNVPTQTNILFGIGLGRGAPHQPDFKDLTLSATNSCALCRLIQTKLLESNLYGRVVDEEKEDPIICNVWNWYDGPEEEYKGSATIVFSGISSKRSCILGVAADEDTLPAVTNIISGRKAQVTSNSERCFDLTRQWINSCLTKHAFSCPHDPAVSLPTRVIDVGSALDSSKVRVYETKGANGVDESSRMQDYYSKAILTTASNLATGDHESFLDNERAKIASVKVSFNAETVRSASHVYISEAVNIPGLASDETALSVRGWTLQEDILSPRSLHYTPTELAVNGRGEKQVKYQAPSWSWAALYLYFHWGKEANPNFEIYLQTGNWLKDPDSGQNAEAISCEIETMNGDPFAPVLSGKLSLRGYMLLLAEWQGTTTPHTNEFWHLVKSRQRGTRPAVLGIRGPKSADQLICDFDVTFEDDPSDSGDGDGDDPEGVLTDESDYAEGWDYEKEWQPERYGSNIVMF</sequence>
<accession>A0A8H4RCY2</accession>
<dbReference type="EMBL" id="JAAMPI010000911">
    <property type="protein sequence ID" value="KAF4627785.1"/>
    <property type="molecule type" value="Genomic_DNA"/>
</dbReference>
<evidence type="ECO:0000313" key="2">
    <source>
        <dbReference type="EMBL" id="KAF4627785.1"/>
    </source>
</evidence>
<name>A0A8H4RCY2_9HELO</name>
<dbReference type="OrthoDB" id="5362512at2759"/>
<organism evidence="2 3">
    <name type="scientific">Cudoniella acicularis</name>
    <dbReference type="NCBI Taxonomy" id="354080"/>
    <lineage>
        <taxon>Eukaryota</taxon>
        <taxon>Fungi</taxon>
        <taxon>Dikarya</taxon>
        <taxon>Ascomycota</taxon>
        <taxon>Pezizomycotina</taxon>
        <taxon>Leotiomycetes</taxon>
        <taxon>Helotiales</taxon>
        <taxon>Tricladiaceae</taxon>
        <taxon>Cudoniella</taxon>
    </lineage>
</organism>
<reference evidence="2 3" key="1">
    <citation type="submission" date="2020-03" db="EMBL/GenBank/DDBJ databases">
        <title>Draft Genome Sequence of Cudoniella acicularis.</title>
        <authorList>
            <person name="Buettner E."/>
            <person name="Kellner H."/>
        </authorList>
    </citation>
    <scope>NUCLEOTIDE SEQUENCE [LARGE SCALE GENOMIC DNA]</scope>
    <source>
        <strain evidence="2 3">DSM 108380</strain>
    </source>
</reference>
<dbReference type="AlphaFoldDB" id="A0A8H4RCY2"/>
<evidence type="ECO:0000256" key="1">
    <source>
        <dbReference type="SAM" id="MobiDB-lite"/>
    </source>
</evidence>
<feature type="compositionally biased region" description="Acidic residues" evidence="1">
    <location>
        <begin position="503"/>
        <end position="532"/>
    </location>
</feature>
<feature type="region of interest" description="Disordered" evidence="1">
    <location>
        <begin position="503"/>
        <end position="535"/>
    </location>
</feature>
<gene>
    <name evidence="2" type="ORF">G7Y89_g10367</name>
</gene>
<proteinExistence type="predicted"/>
<evidence type="ECO:0000313" key="3">
    <source>
        <dbReference type="Proteomes" id="UP000566819"/>
    </source>
</evidence>
<dbReference type="PANTHER" id="PTHR33112:SF16">
    <property type="entry name" value="HETEROKARYON INCOMPATIBILITY DOMAIN-CONTAINING PROTEIN"/>
    <property type="match status" value="1"/>
</dbReference>
<protein>
    <submittedName>
        <fullName evidence="2">Uncharacterized protein</fullName>
    </submittedName>
</protein>
<keyword evidence="3" id="KW-1185">Reference proteome</keyword>
<dbReference type="Proteomes" id="UP000566819">
    <property type="component" value="Unassembled WGS sequence"/>
</dbReference>
<dbReference type="PANTHER" id="PTHR33112">
    <property type="entry name" value="DOMAIN PROTEIN, PUTATIVE-RELATED"/>
    <property type="match status" value="1"/>
</dbReference>